<dbReference type="EMBL" id="CAJVPY010015928">
    <property type="protein sequence ID" value="CAG8754486.1"/>
    <property type="molecule type" value="Genomic_DNA"/>
</dbReference>
<evidence type="ECO:0000313" key="2">
    <source>
        <dbReference type="Proteomes" id="UP000789405"/>
    </source>
</evidence>
<dbReference type="Proteomes" id="UP000789405">
    <property type="component" value="Unassembled WGS sequence"/>
</dbReference>
<feature type="non-terminal residue" evidence="1">
    <location>
        <position position="96"/>
    </location>
</feature>
<dbReference type="AlphaFoldDB" id="A0A9N9IZ24"/>
<name>A0A9N9IZ24_9GLOM</name>
<sequence length="96" mass="11774">MLLYCAVKNFYIGQEEEFTEKRELNEEKFDEIAEKILKLLNLDLVKNKNIQEEIVEYIRKINNLTNENDNNYLDFEFKNIQDLFPNSLYVENFFHW</sequence>
<evidence type="ECO:0000313" key="1">
    <source>
        <dbReference type="EMBL" id="CAG8754486.1"/>
    </source>
</evidence>
<gene>
    <name evidence="1" type="ORF">DERYTH_LOCUS17200</name>
</gene>
<keyword evidence="2" id="KW-1185">Reference proteome</keyword>
<protein>
    <submittedName>
        <fullName evidence="1">3317_t:CDS:1</fullName>
    </submittedName>
</protein>
<accession>A0A9N9IZ24</accession>
<organism evidence="1 2">
    <name type="scientific">Dentiscutata erythropus</name>
    <dbReference type="NCBI Taxonomy" id="1348616"/>
    <lineage>
        <taxon>Eukaryota</taxon>
        <taxon>Fungi</taxon>
        <taxon>Fungi incertae sedis</taxon>
        <taxon>Mucoromycota</taxon>
        <taxon>Glomeromycotina</taxon>
        <taxon>Glomeromycetes</taxon>
        <taxon>Diversisporales</taxon>
        <taxon>Gigasporaceae</taxon>
        <taxon>Dentiscutata</taxon>
    </lineage>
</organism>
<comment type="caution">
    <text evidence="1">The sequence shown here is derived from an EMBL/GenBank/DDBJ whole genome shotgun (WGS) entry which is preliminary data.</text>
</comment>
<reference evidence="1" key="1">
    <citation type="submission" date="2021-06" db="EMBL/GenBank/DDBJ databases">
        <authorList>
            <person name="Kallberg Y."/>
            <person name="Tangrot J."/>
            <person name="Rosling A."/>
        </authorList>
    </citation>
    <scope>NUCLEOTIDE SEQUENCE</scope>
    <source>
        <strain evidence="1">MA453B</strain>
    </source>
</reference>
<proteinExistence type="predicted"/>